<dbReference type="PANTHER" id="PTHR13312">
    <property type="entry name" value="HIV-INDUCED PROTEIN-7-LIKE PROTEASE"/>
    <property type="match status" value="1"/>
</dbReference>
<evidence type="ECO:0000256" key="6">
    <source>
        <dbReference type="ARBA" id="ARBA00022801"/>
    </source>
</evidence>
<keyword evidence="6 9" id="KW-0378">Hydrolase</keyword>
<dbReference type="GO" id="GO:0016579">
    <property type="term" value="P:protein deubiquitination"/>
    <property type="evidence" value="ECO:0007669"/>
    <property type="project" value="TreeGrafter"/>
</dbReference>
<comment type="subcellular location">
    <subcellularLocation>
        <location evidence="9">Cytoplasm</location>
    </subcellularLocation>
</comment>
<evidence type="ECO:0000256" key="9">
    <source>
        <dbReference type="RuleBase" id="RU367104"/>
    </source>
</evidence>
<keyword evidence="9" id="KW-0963">Cytoplasm</keyword>
<dbReference type="InterPro" id="IPR013087">
    <property type="entry name" value="Znf_C2H2_type"/>
</dbReference>
<dbReference type="SUPFAM" id="SSF54236">
    <property type="entry name" value="Ubiquitin-like"/>
    <property type="match status" value="1"/>
</dbReference>
<keyword evidence="5 9" id="KW-0833">Ubl conjugation pathway</keyword>
<keyword evidence="7 9" id="KW-0788">Thiol protease</keyword>
<dbReference type="GO" id="GO:0005829">
    <property type="term" value="C:cytosol"/>
    <property type="evidence" value="ECO:0007669"/>
    <property type="project" value="TreeGrafter"/>
</dbReference>
<feature type="domain" description="C2H2-type" evidence="11">
    <location>
        <begin position="307"/>
        <end position="329"/>
    </location>
</feature>
<sequence length="336" mass="36363">MSVVRLRHPKGVSTIQINLNSDDQKVLDLQQAIFAATGIPPSLQDLKAGYPPTSLTLIPELPVTALGITKGDQLIVTEISGRQTTQSPPRSFGGQTTAVGVNPPNASINQTLLGRQALGNDYVQTEGGVLIHRVVPDDNSCLFSSIGVVFEQDMSAAPRLRQLAAQVTHYSPLKVEVAISCLALSFFSRPPEEYIQTILQPNSWGGAIELAIFADHYRAEISSVDIETGRIDRFGEGSNYSNRAILLYSGIHYDATSLAPTPGAPPDFHETVFPVSNRAILDAASELASRLRSQKKYTNTATFLLKCEVCGKGLKGEKEAREHASETSHVQFGEYS</sequence>
<comment type="caution">
    <text evidence="12">The sequence shown here is derived from an EMBL/GenBank/DDBJ whole genome shotgun (WGS) entry which is preliminary data.</text>
</comment>
<dbReference type="AlphaFoldDB" id="A0AAV5AJ04"/>
<dbReference type="SUPFAM" id="SSF54001">
    <property type="entry name" value="Cysteine proteinases"/>
    <property type="match status" value="1"/>
</dbReference>
<organism evidence="12 13">
    <name type="scientific">Clathrus columnatus</name>
    <dbReference type="NCBI Taxonomy" id="1419009"/>
    <lineage>
        <taxon>Eukaryota</taxon>
        <taxon>Fungi</taxon>
        <taxon>Dikarya</taxon>
        <taxon>Basidiomycota</taxon>
        <taxon>Agaricomycotina</taxon>
        <taxon>Agaricomycetes</taxon>
        <taxon>Phallomycetidae</taxon>
        <taxon>Phallales</taxon>
        <taxon>Clathraceae</taxon>
        <taxon>Clathrus</taxon>
    </lineage>
</organism>
<evidence type="ECO:0000256" key="4">
    <source>
        <dbReference type="ARBA" id="ARBA00022771"/>
    </source>
</evidence>
<comment type="function">
    <text evidence="9">Hydrolase that can remove conjugated ubiquitin from proteins and may therefore play an important regulatory role at the level of protein turnover by preventing degradation.</text>
</comment>
<keyword evidence="4" id="KW-0863">Zinc-finger</keyword>
<dbReference type="PANTHER" id="PTHR13312:SF0">
    <property type="entry name" value="UBIQUITIN THIOESTERASE OTU1"/>
    <property type="match status" value="1"/>
</dbReference>
<dbReference type="InterPro" id="IPR057766">
    <property type="entry name" value="Znf-C2H2_OTU1-like_C"/>
</dbReference>
<dbReference type="CDD" id="cd22745">
    <property type="entry name" value="OTU_OTU1"/>
    <property type="match status" value="1"/>
</dbReference>
<dbReference type="GO" id="GO:0004843">
    <property type="term" value="F:cysteine-type deubiquitinase activity"/>
    <property type="evidence" value="ECO:0007669"/>
    <property type="project" value="UniProtKB-UniRule"/>
</dbReference>
<dbReference type="Gene3D" id="3.90.70.80">
    <property type="match status" value="1"/>
</dbReference>
<evidence type="ECO:0000313" key="12">
    <source>
        <dbReference type="EMBL" id="GJJ12658.1"/>
    </source>
</evidence>
<dbReference type="CDD" id="cd17059">
    <property type="entry name" value="Ubl_OTU1"/>
    <property type="match status" value="1"/>
</dbReference>
<dbReference type="GO" id="GO:0008270">
    <property type="term" value="F:zinc ion binding"/>
    <property type="evidence" value="ECO:0007669"/>
    <property type="project" value="UniProtKB-KW"/>
</dbReference>
<keyword evidence="2" id="KW-0645">Protease</keyword>
<keyword evidence="13" id="KW-1185">Reference proteome</keyword>
<reference evidence="12" key="1">
    <citation type="submission" date="2021-10" db="EMBL/GenBank/DDBJ databases">
        <title>De novo Genome Assembly of Clathrus columnatus (Basidiomycota, Fungi) Using Illumina and Nanopore Sequence Data.</title>
        <authorList>
            <person name="Ogiso-Tanaka E."/>
            <person name="Itagaki H."/>
            <person name="Hosoya T."/>
            <person name="Hosaka K."/>
        </authorList>
    </citation>
    <scope>NUCLEOTIDE SEQUENCE</scope>
    <source>
        <strain evidence="12">MO-923</strain>
    </source>
</reference>
<evidence type="ECO:0000256" key="3">
    <source>
        <dbReference type="ARBA" id="ARBA00022723"/>
    </source>
</evidence>
<name>A0AAV5AJ04_9AGAM</name>
<dbReference type="GO" id="GO:0030968">
    <property type="term" value="P:endoplasmic reticulum unfolded protein response"/>
    <property type="evidence" value="ECO:0007669"/>
    <property type="project" value="TreeGrafter"/>
</dbReference>
<proteinExistence type="predicted"/>
<evidence type="ECO:0000256" key="5">
    <source>
        <dbReference type="ARBA" id="ARBA00022786"/>
    </source>
</evidence>
<evidence type="ECO:0000313" key="13">
    <source>
        <dbReference type="Proteomes" id="UP001050691"/>
    </source>
</evidence>
<evidence type="ECO:0000256" key="2">
    <source>
        <dbReference type="ARBA" id="ARBA00022670"/>
    </source>
</evidence>
<dbReference type="EC" id="3.4.19.12" evidence="9"/>
<dbReference type="Proteomes" id="UP001050691">
    <property type="component" value="Unassembled WGS sequence"/>
</dbReference>
<gene>
    <name evidence="12" type="ORF">Clacol_006902</name>
</gene>
<dbReference type="GO" id="GO:0005634">
    <property type="term" value="C:nucleus"/>
    <property type="evidence" value="ECO:0007669"/>
    <property type="project" value="TreeGrafter"/>
</dbReference>
<feature type="region of interest" description="Disordered" evidence="10">
    <location>
        <begin position="81"/>
        <end position="100"/>
    </location>
</feature>
<accession>A0AAV5AJ04</accession>
<evidence type="ECO:0000256" key="1">
    <source>
        <dbReference type="ARBA" id="ARBA00000707"/>
    </source>
</evidence>
<dbReference type="GO" id="GO:0036503">
    <property type="term" value="P:ERAD pathway"/>
    <property type="evidence" value="ECO:0007669"/>
    <property type="project" value="TreeGrafter"/>
</dbReference>
<evidence type="ECO:0000256" key="10">
    <source>
        <dbReference type="SAM" id="MobiDB-lite"/>
    </source>
</evidence>
<comment type="catalytic activity">
    <reaction evidence="1 9">
        <text>Thiol-dependent hydrolysis of ester, thioester, amide, peptide and isopeptide bonds formed by the C-terminal Gly of ubiquitin (a 76-residue protein attached to proteins as an intracellular targeting signal).</text>
        <dbReference type="EC" id="3.4.19.12"/>
    </reaction>
</comment>
<dbReference type="Pfam" id="PF21403">
    <property type="entry name" value="OTU1_UBXL"/>
    <property type="match status" value="1"/>
</dbReference>
<dbReference type="Pfam" id="PF24560">
    <property type="entry name" value="zf-C2H2_OTU1_C"/>
    <property type="match status" value="1"/>
</dbReference>
<keyword evidence="8" id="KW-0862">Zinc</keyword>
<dbReference type="EMBL" id="BPWL01000007">
    <property type="protein sequence ID" value="GJJ12658.1"/>
    <property type="molecule type" value="Genomic_DNA"/>
</dbReference>
<evidence type="ECO:0000259" key="11">
    <source>
        <dbReference type="PROSITE" id="PS00028"/>
    </source>
</evidence>
<dbReference type="InterPro" id="IPR038765">
    <property type="entry name" value="Papain-like_cys_pep_sf"/>
</dbReference>
<evidence type="ECO:0000256" key="8">
    <source>
        <dbReference type="ARBA" id="ARBA00022833"/>
    </source>
</evidence>
<protein>
    <recommendedName>
        <fullName evidence="9">Ubiquitin thioesterase OTU</fullName>
        <ecNumber evidence="9">3.4.19.12</ecNumber>
    </recommendedName>
</protein>
<dbReference type="Gene3D" id="3.10.20.90">
    <property type="entry name" value="Phosphatidylinositol 3-kinase Catalytic Subunit, Chain A, domain 1"/>
    <property type="match status" value="1"/>
</dbReference>
<dbReference type="InterPro" id="IPR029071">
    <property type="entry name" value="Ubiquitin-like_domsf"/>
</dbReference>
<keyword evidence="3" id="KW-0479">Metal-binding</keyword>
<dbReference type="InterPro" id="IPR048857">
    <property type="entry name" value="OTU1_Ubl"/>
</dbReference>
<dbReference type="PROSITE" id="PS00028">
    <property type="entry name" value="ZINC_FINGER_C2H2_1"/>
    <property type="match status" value="1"/>
</dbReference>
<evidence type="ECO:0000256" key="7">
    <source>
        <dbReference type="ARBA" id="ARBA00022807"/>
    </source>
</evidence>